<feature type="chain" id="PRO_5028041497" evidence="12">
    <location>
        <begin position="23"/>
        <end position="254"/>
    </location>
</feature>
<dbReference type="InterPro" id="IPR001073">
    <property type="entry name" value="C1q_dom"/>
</dbReference>
<dbReference type="GO" id="GO:0045087">
    <property type="term" value="P:innate immune response"/>
    <property type="evidence" value="ECO:0007669"/>
    <property type="project" value="UniProtKB-KW"/>
</dbReference>
<keyword evidence="7" id="KW-0180">Complement pathway</keyword>
<evidence type="ECO:0000313" key="15">
    <source>
        <dbReference type="RefSeq" id="XP_029007379.1"/>
    </source>
</evidence>
<dbReference type="GeneID" id="114855980"/>
<evidence type="ECO:0000313" key="14">
    <source>
        <dbReference type="Proteomes" id="UP000515150"/>
    </source>
</evidence>
<organism evidence="14 15">
    <name type="scientific">Betta splendens</name>
    <name type="common">Siamese fighting fish</name>
    <dbReference type="NCBI Taxonomy" id="158456"/>
    <lineage>
        <taxon>Eukaryota</taxon>
        <taxon>Metazoa</taxon>
        <taxon>Chordata</taxon>
        <taxon>Craniata</taxon>
        <taxon>Vertebrata</taxon>
        <taxon>Euteleostomi</taxon>
        <taxon>Actinopterygii</taxon>
        <taxon>Neopterygii</taxon>
        <taxon>Teleostei</taxon>
        <taxon>Neoteleostei</taxon>
        <taxon>Acanthomorphata</taxon>
        <taxon>Anabantaria</taxon>
        <taxon>Anabantiformes</taxon>
        <taxon>Anabantoidei</taxon>
        <taxon>Osphronemidae</taxon>
        <taxon>Betta</taxon>
    </lineage>
</organism>
<dbReference type="OrthoDB" id="6343173at2759"/>
<keyword evidence="10" id="KW-0379">Hydroxylation</keyword>
<keyword evidence="14" id="KW-1185">Reference proteome</keyword>
<evidence type="ECO:0000256" key="5">
    <source>
        <dbReference type="ARBA" id="ARBA00022737"/>
    </source>
</evidence>
<evidence type="ECO:0000256" key="11">
    <source>
        <dbReference type="SAM" id="MobiDB-lite"/>
    </source>
</evidence>
<reference evidence="15" key="1">
    <citation type="submission" date="2025-08" db="UniProtKB">
        <authorList>
            <consortium name="RefSeq"/>
        </authorList>
    </citation>
    <scope>IDENTIFICATION</scope>
</reference>
<dbReference type="PRINTS" id="PR00007">
    <property type="entry name" value="COMPLEMNTC1Q"/>
</dbReference>
<dbReference type="InterPro" id="IPR050392">
    <property type="entry name" value="Collagen/C1q_domain"/>
</dbReference>
<keyword evidence="3" id="KW-0272">Extracellular matrix</keyword>
<keyword evidence="6" id="KW-0391">Immunity</keyword>
<evidence type="ECO:0000256" key="9">
    <source>
        <dbReference type="ARBA" id="ARBA00023180"/>
    </source>
</evidence>
<keyword evidence="12" id="KW-0732">Signal</keyword>
<dbReference type="Pfam" id="PF00386">
    <property type="entry name" value="C1q"/>
    <property type="match status" value="1"/>
</dbReference>
<feature type="domain" description="C1q" evidence="13">
    <location>
        <begin position="116"/>
        <end position="254"/>
    </location>
</feature>
<dbReference type="SUPFAM" id="SSF49842">
    <property type="entry name" value="TNF-like"/>
    <property type="match status" value="1"/>
</dbReference>
<feature type="region of interest" description="Disordered" evidence="11">
    <location>
        <begin position="74"/>
        <end position="114"/>
    </location>
</feature>
<evidence type="ECO:0000259" key="13">
    <source>
        <dbReference type="PROSITE" id="PS50871"/>
    </source>
</evidence>
<evidence type="ECO:0000256" key="6">
    <source>
        <dbReference type="ARBA" id="ARBA00022859"/>
    </source>
</evidence>
<evidence type="ECO:0000256" key="8">
    <source>
        <dbReference type="ARBA" id="ARBA00023157"/>
    </source>
</evidence>
<keyword evidence="2" id="KW-0964">Secreted</keyword>
<sequence>MGDYYGLAILLGLAMCLISGEGGSCGGQNGEPGVKGDPGRNGLRGAKGEKGEPAVMTEGPVDVGVLLMLKGEAGARGPQGDMGPKGYSGNVGARGQPGEPGLPGPDGRSLGGGQANDQSYSAFSVIRTETSFPQYNKPVTFQKVVVNKPADFNIATGYFTCRVPGVYYFTFNFVSKVSMCLRIASEALPAEKRPGFCDYNRSTEQVLSGAVVLELTVGQRVWLESFSDEQGNDMNDTGKKSIIFNGFLLFSNAE</sequence>
<protein>
    <submittedName>
        <fullName evidence="15">Complement C1q subcomponent subunit C-like</fullName>
    </submittedName>
</protein>
<evidence type="ECO:0000256" key="2">
    <source>
        <dbReference type="ARBA" id="ARBA00022525"/>
    </source>
</evidence>
<evidence type="ECO:0000256" key="10">
    <source>
        <dbReference type="ARBA" id="ARBA00023278"/>
    </source>
</evidence>
<dbReference type="PANTHER" id="PTHR15427">
    <property type="entry name" value="EMILIN ELASTIN MICROFIBRIL INTERFACE-LOCATED PROTEIN ELASTIN MICROFIBRIL INTERFACER"/>
    <property type="match status" value="1"/>
</dbReference>
<dbReference type="SMART" id="SM00110">
    <property type="entry name" value="C1Q"/>
    <property type="match status" value="1"/>
</dbReference>
<feature type="region of interest" description="Disordered" evidence="11">
    <location>
        <begin position="28"/>
        <end position="56"/>
    </location>
</feature>
<dbReference type="PROSITE" id="PS50871">
    <property type="entry name" value="C1Q"/>
    <property type="match status" value="1"/>
</dbReference>
<keyword evidence="8" id="KW-1015">Disulfide bond</keyword>
<dbReference type="InParanoid" id="A0A6P7MNF6"/>
<evidence type="ECO:0000256" key="3">
    <source>
        <dbReference type="ARBA" id="ARBA00022530"/>
    </source>
</evidence>
<dbReference type="GO" id="GO:0005581">
    <property type="term" value="C:collagen trimer"/>
    <property type="evidence" value="ECO:0007669"/>
    <property type="project" value="UniProtKB-KW"/>
</dbReference>
<feature type="signal peptide" evidence="12">
    <location>
        <begin position="1"/>
        <end position="22"/>
    </location>
</feature>
<evidence type="ECO:0000256" key="12">
    <source>
        <dbReference type="SAM" id="SignalP"/>
    </source>
</evidence>
<gene>
    <name evidence="15" type="primary">LOC114855980</name>
</gene>
<evidence type="ECO:0000256" key="7">
    <source>
        <dbReference type="ARBA" id="ARBA00022875"/>
    </source>
</evidence>
<dbReference type="RefSeq" id="XP_029007379.1">
    <property type="nucleotide sequence ID" value="XM_029151546.3"/>
</dbReference>
<proteinExistence type="predicted"/>
<dbReference type="Gene3D" id="2.60.120.40">
    <property type="match status" value="1"/>
</dbReference>
<dbReference type="InterPro" id="IPR008983">
    <property type="entry name" value="Tumour_necrosis_fac-like_dom"/>
</dbReference>
<dbReference type="Proteomes" id="UP000515150">
    <property type="component" value="Chromosome 5"/>
</dbReference>
<evidence type="ECO:0000256" key="1">
    <source>
        <dbReference type="ARBA" id="ARBA00004498"/>
    </source>
</evidence>
<keyword evidence="5" id="KW-0677">Repeat</keyword>
<dbReference type="GO" id="GO:0006958">
    <property type="term" value="P:complement activation, classical pathway"/>
    <property type="evidence" value="ECO:0007669"/>
    <property type="project" value="UniProtKB-KW"/>
</dbReference>
<name>A0A6P7MNF6_BETSP</name>
<dbReference type="KEGG" id="bspl:114855980"/>
<accession>A0A6P7MNF6</accession>
<evidence type="ECO:0000256" key="4">
    <source>
        <dbReference type="ARBA" id="ARBA00022588"/>
    </source>
</evidence>
<keyword evidence="4" id="KW-0399">Innate immunity</keyword>
<keyword evidence="9" id="KW-0325">Glycoprotein</keyword>
<dbReference type="PANTHER" id="PTHR15427:SF26">
    <property type="entry name" value="COMPLEMENT C1Q SUBCOMPONENT SUBUNIT A"/>
    <property type="match status" value="1"/>
</dbReference>
<dbReference type="AlphaFoldDB" id="A0A6P7MNF6"/>
<comment type="subcellular location">
    <subcellularLocation>
        <location evidence="1">Secreted</location>
        <location evidence="1">Extracellular space</location>
        <location evidence="1">Extracellular matrix</location>
    </subcellularLocation>
</comment>